<proteinExistence type="inferred from homology"/>
<evidence type="ECO:0000259" key="8">
    <source>
        <dbReference type="PROSITE" id="PS51160"/>
    </source>
</evidence>
<dbReference type="Pfam" id="PF00708">
    <property type="entry name" value="Acylphosphatase"/>
    <property type="match status" value="1"/>
</dbReference>
<feature type="active site" evidence="5">
    <location>
        <position position="18"/>
    </location>
</feature>
<dbReference type="SUPFAM" id="SSF54975">
    <property type="entry name" value="Acylphosphatase/BLUF domain-like"/>
    <property type="match status" value="1"/>
</dbReference>
<evidence type="ECO:0000256" key="4">
    <source>
        <dbReference type="ARBA" id="ARBA00047645"/>
    </source>
</evidence>
<dbReference type="GO" id="GO:0003998">
    <property type="term" value="F:acylphosphatase activity"/>
    <property type="evidence" value="ECO:0007669"/>
    <property type="project" value="UniProtKB-EC"/>
</dbReference>
<dbReference type="EMBL" id="CP062983">
    <property type="protein sequence ID" value="QPC81311.1"/>
    <property type="molecule type" value="Genomic_DNA"/>
</dbReference>
<accession>A0A7S8E6K6</accession>
<feature type="domain" description="Acylphosphatase-like" evidence="8">
    <location>
        <begin position="3"/>
        <end position="90"/>
    </location>
</feature>
<evidence type="ECO:0000256" key="3">
    <source>
        <dbReference type="ARBA" id="ARBA00015991"/>
    </source>
</evidence>
<dbReference type="PROSITE" id="PS00150">
    <property type="entry name" value="ACYLPHOSPHATASE_1"/>
    <property type="match status" value="1"/>
</dbReference>
<evidence type="ECO:0000256" key="7">
    <source>
        <dbReference type="RuleBase" id="RU004168"/>
    </source>
</evidence>
<dbReference type="InterPro" id="IPR001792">
    <property type="entry name" value="Acylphosphatase-like_dom"/>
</dbReference>
<reference evidence="9 10" key="1">
    <citation type="submission" date="2020-02" db="EMBL/GenBank/DDBJ databases">
        <authorList>
            <person name="Zheng R.K."/>
            <person name="Sun C.M."/>
        </authorList>
    </citation>
    <scope>NUCLEOTIDE SEQUENCE [LARGE SCALE GENOMIC DNA]</scope>
    <source>
        <strain evidence="10">rifampicinis</strain>
    </source>
</reference>
<feature type="active site" evidence="5">
    <location>
        <position position="36"/>
    </location>
</feature>
<organism evidence="9 10">
    <name type="scientific">Phototrophicus methaneseepsis</name>
    <dbReference type="NCBI Taxonomy" id="2710758"/>
    <lineage>
        <taxon>Bacteria</taxon>
        <taxon>Bacillati</taxon>
        <taxon>Chloroflexota</taxon>
        <taxon>Candidatus Thermofontia</taxon>
        <taxon>Phototrophicales</taxon>
        <taxon>Phototrophicaceae</taxon>
        <taxon>Phototrophicus</taxon>
    </lineage>
</organism>
<name>A0A7S8E6K6_9CHLR</name>
<dbReference type="PANTHER" id="PTHR47268">
    <property type="entry name" value="ACYLPHOSPHATASE"/>
    <property type="match status" value="1"/>
</dbReference>
<evidence type="ECO:0000256" key="6">
    <source>
        <dbReference type="RuleBase" id="RU000553"/>
    </source>
</evidence>
<comment type="catalytic activity">
    <reaction evidence="4 5 6">
        <text>an acyl phosphate + H2O = a carboxylate + phosphate + H(+)</text>
        <dbReference type="Rhea" id="RHEA:14965"/>
        <dbReference type="ChEBI" id="CHEBI:15377"/>
        <dbReference type="ChEBI" id="CHEBI:15378"/>
        <dbReference type="ChEBI" id="CHEBI:29067"/>
        <dbReference type="ChEBI" id="CHEBI:43474"/>
        <dbReference type="ChEBI" id="CHEBI:59918"/>
        <dbReference type="EC" id="3.6.1.7"/>
    </reaction>
</comment>
<sequence>MKRLHAIVHGHVQGVYFRATTQDRAVQLSITGWVRNNADGTVEVIAEGSKDKLEVLHNFLLQGPPSARDSSVDVNWSDAAGTFYEFTVQR</sequence>
<dbReference type="Gene3D" id="3.30.70.100">
    <property type="match status" value="1"/>
</dbReference>
<dbReference type="PANTHER" id="PTHR47268:SF4">
    <property type="entry name" value="ACYLPHOSPHATASE"/>
    <property type="match status" value="1"/>
</dbReference>
<evidence type="ECO:0000313" key="9">
    <source>
        <dbReference type="EMBL" id="QPC81311.1"/>
    </source>
</evidence>
<comment type="similarity">
    <text evidence="1 7">Belongs to the acylphosphatase family.</text>
</comment>
<keyword evidence="5 6" id="KW-0378">Hydrolase</keyword>
<dbReference type="EC" id="3.6.1.7" evidence="2 5"/>
<dbReference type="InterPro" id="IPR017968">
    <property type="entry name" value="Acylphosphatase_CS"/>
</dbReference>
<dbReference type="RefSeq" id="WP_195169384.1">
    <property type="nucleotide sequence ID" value="NZ_CP062983.1"/>
</dbReference>
<protein>
    <recommendedName>
        <fullName evidence="3 5">Acylphosphatase</fullName>
        <ecNumber evidence="2 5">3.6.1.7</ecNumber>
    </recommendedName>
</protein>
<dbReference type="PROSITE" id="PS00151">
    <property type="entry name" value="ACYLPHOSPHATASE_2"/>
    <property type="match status" value="1"/>
</dbReference>
<dbReference type="InterPro" id="IPR036046">
    <property type="entry name" value="Acylphosphatase-like_dom_sf"/>
</dbReference>
<dbReference type="PRINTS" id="PR00112">
    <property type="entry name" value="ACYLPHPHTASE"/>
</dbReference>
<evidence type="ECO:0000256" key="1">
    <source>
        <dbReference type="ARBA" id="ARBA00005614"/>
    </source>
</evidence>
<evidence type="ECO:0000256" key="2">
    <source>
        <dbReference type="ARBA" id="ARBA00012150"/>
    </source>
</evidence>
<evidence type="ECO:0000313" key="10">
    <source>
        <dbReference type="Proteomes" id="UP000594468"/>
    </source>
</evidence>
<gene>
    <name evidence="9" type="ORF">G4Y79_16580</name>
</gene>
<dbReference type="KEGG" id="pmet:G4Y79_16580"/>
<evidence type="ECO:0000256" key="5">
    <source>
        <dbReference type="PROSITE-ProRule" id="PRU00520"/>
    </source>
</evidence>
<dbReference type="InterPro" id="IPR020456">
    <property type="entry name" value="Acylphosphatase"/>
</dbReference>
<dbReference type="AlphaFoldDB" id="A0A7S8E6K6"/>
<keyword evidence="10" id="KW-1185">Reference proteome</keyword>
<dbReference type="Proteomes" id="UP000594468">
    <property type="component" value="Chromosome"/>
</dbReference>
<dbReference type="PROSITE" id="PS51160">
    <property type="entry name" value="ACYLPHOSPHATASE_3"/>
    <property type="match status" value="1"/>
</dbReference>